<name>A0ABN2MEW7_9MICO</name>
<evidence type="ECO:0000256" key="2">
    <source>
        <dbReference type="SAM" id="Phobius"/>
    </source>
</evidence>
<accession>A0ABN2MEW7</accession>
<dbReference type="EMBL" id="BAAANK010000001">
    <property type="protein sequence ID" value="GAA1823731.1"/>
    <property type="molecule type" value="Genomic_DNA"/>
</dbReference>
<feature type="transmembrane region" description="Helical" evidence="2">
    <location>
        <begin position="120"/>
        <end position="140"/>
    </location>
</feature>
<feature type="transmembrane region" description="Helical" evidence="2">
    <location>
        <begin position="90"/>
        <end position="113"/>
    </location>
</feature>
<evidence type="ECO:0000313" key="3">
    <source>
        <dbReference type="EMBL" id="GAA1823731.1"/>
    </source>
</evidence>
<dbReference type="Proteomes" id="UP001501746">
    <property type="component" value="Unassembled WGS sequence"/>
</dbReference>
<feature type="region of interest" description="Disordered" evidence="1">
    <location>
        <begin position="29"/>
        <end position="49"/>
    </location>
</feature>
<keyword evidence="4" id="KW-1185">Reference proteome</keyword>
<keyword evidence="2" id="KW-1133">Transmembrane helix</keyword>
<sequence>MPRGGQPLRTPNASCNALPGITSARVAGMSDASDATAPEPGGTRRGTRRPPPELVVAVVLGYLNGVALILSGIVLMFSRYLPDATETERFVITIIGACIVLLGLFMITIAAGLTRARRDARVLVTVLLGIAIALDAAALVASPDQWFVIAQVVLAASAVTVLWTGRTARFFSHTEGARTG</sequence>
<reference evidence="3 4" key="1">
    <citation type="journal article" date="2019" name="Int. J. Syst. Evol. Microbiol.">
        <title>The Global Catalogue of Microorganisms (GCM) 10K type strain sequencing project: providing services to taxonomists for standard genome sequencing and annotation.</title>
        <authorList>
            <consortium name="The Broad Institute Genomics Platform"/>
            <consortium name="The Broad Institute Genome Sequencing Center for Infectious Disease"/>
            <person name="Wu L."/>
            <person name="Ma J."/>
        </authorList>
    </citation>
    <scope>NUCLEOTIDE SEQUENCE [LARGE SCALE GENOMIC DNA]</scope>
    <source>
        <strain evidence="3 4">JCM 14323</strain>
    </source>
</reference>
<protein>
    <submittedName>
        <fullName evidence="3">Uncharacterized protein</fullName>
    </submittedName>
</protein>
<feature type="transmembrane region" description="Helical" evidence="2">
    <location>
        <begin position="54"/>
        <end position="78"/>
    </location>
</feature>
<proteinExistence type="predicted"/>
<feature type="transmembrane region" description="Helical" evidence="2">
    <location>
        <begin position="146"/>
        <end position="165"/>
    </location>
</feature>
<evidence type="ECO:0000256" key="1">
    <source>
        <dbReference type="SAM" id="MobiDB-lite"/>
    </source>
</evidence>
<keyword evidence="2" id="KW-0472">Membrane</keyword>
<gene>
    <name evidence="3" type="ORF">GCM10009750_02900</name>
</gene>
<keyword evidence="2" id="KW-0812">Transmembrane</keyword>
<comment type="caution">
    <text evidence="3">The sequence shown here is derived from an EMBL/GenBank/DDBJ whole genome shotgun (WGS) entry which is preliminary data.</text>
</comment>
<evidence type="ECO:0000313" key="4">
    <source>
        <dbReference type="Proteomes" id="UP001501746"/>
    </source>
</evidence>
<organism evidence="3 4">
    <name type="scientific">Agromyces salentinus</name>
    <dbReference type="NCBI Taxonomy" id="269421"/>
    <lineage>
        <taxon>Bacteria</taxon>
        <taxon>Bacillati</taxon>
        <taxon>Actinomycetota</taxon>
        <taxon>Actinomycetes</taxon>
        <taxon>Micrococcales</taxon>
        <taxon>Microbacteriaceae</taxon>
        <taxon>Agromyces</taxon>
    </lineage>
</organism>